<dbReference type="PIRSF" id="PIRSF000484">
    <property type="entry name" value="NAPRT"/>
    <property type="match status" value="1"/>
</dbReference>
<dbReference type="RefSeq" id="XP_040745506.1">
    <property type="nucleotide sequence ID" value="XM_040886802.1"/>
</dbReference>
<evidence type="ECO:0000256" key="5">
    <source>
        <dbReference type="ARBA" id="ARBA00022598"/>
    </source>
</evidence>
<dbReference type="Proteomes" id="UP000193922">
    <property type="component" value="Unassembled WGS sequence"/>
</dbReference>
<evidence type="ECO:0000313" key="10">
    <source>
        <dbReference type="EMBL" id="ORX72082.1"/>
    </source>
</evidence>
<dbReference type="GeneID" id="63803450"/>
<feature type="domain" description="Nicotinate/nicotinamide phosphoribosyltransferase" evidence="8">
    <location>
        <begin position="205"/>
        <end position="339"/>
    </location>
</feature>
<gene>
    <name evidence="10" type="ORF">DL89DRAFT_265742</name>
</gene>
<dbReference type="EMBL" id="MCFD01000003">
    <property type="protein sequence ID" value="ORX72082.1"/>
    <property type="molecule type" value="Genomic_DNA"/>
</dbReference>
<keyword evidence="11" id="KW-1185">Reference proteome</keyword>
<dbReference type="InterPro" id="IPR041525">
    <property type="entry name" value="N/Namide_PRibTrfase"/>
</dbReference>
<dbReference type="InterPro" id="IPR036068">
    <property type="entry name" value="Nicotinate_pribotase-like_C"/>
</dbReference>
<dbReference type="GO" id="GO:0034355">
    <property type="term" value="P:NAD+ biosynthetic process via the salvage pathway"/>
    <property type="evidence" value="ECO:0007669"/>
    <property type="project" value="TreeGrafter"/>
</dbReference>
<dbReference type="GO" id="GO:0016757">
    <property type="term" value="F:glycosyltransferase activity"/>
    <property type="evidence" value="ECO:0007669"/>
    <property type="project" value="UniProtKB-KW"/>
</dbReference>
<keyword evidence="4" id="KW-0597">Phosphoprotein</keyword>
<proteinExistence type="inferred from homology"/>
<dbReference type="SUPFAM" id="SSF51690">
    <property type="entry name" value="Nicotinate/Quinolinate PRTase C-terminal domain-like"/>
    <property type="match status" value="1"/>
</dbReference>
<evidence type="ECO:0000259" key="9">
    <source>
        <dbReference type="Pfam" id="PF17767"/>
    </source>
</evidence>
<comment type="similarity">
    <text evidence="2">Belongs to the NAPRTase family.</text>
</comment>
<feature type="domain" description="Nicotinate phosphoribosyltransferase N-terminal" evidence="9">
    <location>
        <begin position="12"/>
        <end position="128"/>
    </location>
</feature>
<keyword evidence="6" id="KW-0662">Pyridine nucleotide biosynthesis</keyword>
<dbReference type="PANTHER" id="PTHR11098:SF1">
    <property type="entry name" value="NICOTINATE PHOSPHORIBOSYLTRANSFERASE"/>
    <property type="match status" value="1"/>
</dbReference>
<dbReference type="Gene3D" id="3.20.140.10">
    <property type="entry name" value="nicotinate phosphoribosyltransferase"/>
    <property type="match status" value="3"/>
</dbReference>
<dbReference type="PANTHER" id="PTHR11098">
    <property type="entry name" value="NICOTINATE PHOSPHORIBOSYLTRANSFERASE"/>
    <property type="match status" value="1"/>
</dbReference>
<keyword evidence="5" id="KW-0436">Ligase</keyword>
<dbReference type="OrthoDB" id="193380at2759"/>
<dbReference type="UniPathway" id="UPA00253">
    <property type="reaction ID" value="UER00457"/>
</dbReference>
<dbReference type="EC" id="6.3.4.21" evidence="3"/>
<comment type="pathway">
    <text evidence="1">Cofactor biosynthesis; NAD(+) biosynthesis; nicotinate D-ribonucleotide from nicotinate: step 1/1.</text>
</comment>
<dbReference type="InterPro" id="IPR040727">
    <property type="entry name" value="NAPRTase_N"/>
</dbReference>
<organism evidence="10 11">
    <name type="scientific">Linderina pennispora</name>
    <dbReference type="NCBI Taxonomy" id="61395"/>
    <lineage>
        <taxon>Eukaryota</taxon>
        <taxon>Fungi</taxon>
        <taxon>Fungi incertae sedis</taxon>
        <taxon>Zoopagomycota</taxon>
        <taxon>Kickxellomycotina</taxon>
        <taxon>Kickxellomycetes</taxon>
        <taxon>Kickxellales</taxon>
        <taxon>Kickxellaceae</taxon>
        <taxon>Linderina</taxon>
    </lineage>
</organism>
<feature type="domain" description="Nicotinate/nicotinamide phosphoribosyltransferase" evidence="8">
    <location>
        <begin position="141"/>
        <end position="198"/>
    </location>
</feature>
<keyword evidence="10" id="KW-0808">Transferase</keyword>
<dbReference type="STRING" id="61395.A0A1Y1WF31"/>
<dbReference type="InterPro" id="IPR007229">
    <property type="entry name" value="Nic_PRibTrfase-Fam"/>
</dbReference>
<keyword evidence="10" id="KW-0328">Glycosyltransferase</keyword>
<evidence type="ECO:0000313" key="11">
    <source>
        <dbReference type="Proteomes" id="UP000193922"/>
    </source>
</evidence>
<dbReference type="GO" id="GO:0004516">
    <property type="term" value="F:nicotinate phosphoribosyltransferase activity"/>
    <property type="evidence" value="ECO:0007669"/>
    <property type="project" value="UniProtKB-EC"/>
</dbReference>
<protein>
    <recommendedName>
        <fullName evidence="3">nicotinate phosphoribosyltransferase</fullName>
        <ecNumber evidence="3">6.3.4.21</ecNumber>
    </recommendedName>
</protein>
<evidence type="ECO:0000256" key="2">
    <source>
        <dbReference type="ARBA" id="ARBA00010897"/>
    </source>
</evidence>
<name>A0A1Y1WF31_9FUNG</name>
<comment type="catalytic activity">
    <reaction evidence="7">
        <text>5-phospho-alpha-D-ribose 1-diphosphate + nicotinate + ATP + H2O = nicotinate beta-D-ribonucleotide + ADP + phosphate + diphosphate</text>
        <dbReference type="Rhea" id="RHEA:36163"/>
        <dbReference type="ChEBI" id="CHEBI:15377"/>
        <dbReference type="ChEBI" id="CHEBI:30616"/>
        <dbReference type="ChEBI" id="CHEBI:32544"/>
        <dbReference type="ChEBI" id="CHEBI:33019"/>
        <dbReference type="ChEBI" id="CHEBI:43474"/>
        <dbReference type="ChEBI" id="CHEBI:57502"/>
        <dbReference type="ChEBI" id="CHEBI:58017"/>
        <dbReference type="ChEBI" id="CHEBI:456216"/>
        <dbReference type="EC" id="6.3.4.21"/>
    </reaction>
</comment>
<dbReference type="GO" id="GO:0005829">
    <property type="term" value="C:cytosol"/>
    <property type="evidence" value="ECO:0007669"/>
    <property type="project" value="TreeGrafter"/>
</dbReference>
<evidence type="ECO:0000256" key="6">
    <source>
        <dbReference type="ARBA" id="ARBA00022642"/>
    </source>
</evidence>
<dbReference type="AlphaFoldDB" id="A0A1Y1WF31"/>
<dbReference type="Pfam" id="PF04095">
    <property type="entry name" value="NAPRTase"/>
    <property type="match status" value="2"/>
</dbReference>
<dbReference type="Pfam" id="PF17767">
    <property type="entry name" value="NAPRTase_N"/>
    <property type="match status" value="1"/>
</dbReference>
<evidence type="ECO:0000256" key="3">
    <source>
        <dbReference type="ARBA" id="ARBA00013236"/>
    </source>
</evidence>
<evidence type="ECO:0000256" key="1">
    <source>
        <dbReference type="ARBA" id="ARBA00004952"/>
    </source>
</evidence>
<accession>A0A1Y1WF31</accession>
<evidence type="ECO:0000256" key="7">
    <source>
        <dbReference type="ARBA" id="ARBA00048668"/>
    </source>
</evidence>
<comment type="caution">
    <text evidence="10">The sequence shown here is derived from an EMBL/GenBank/DDBJ whole genome shotgun (WGS) entry which is preliminary data.</text>
</comment>
<dbReference type="SUPFAM" id="SSF54675">
    <property type="entry name" value="Nicotinate/Quinolinate PRTase N-terminal domain-like"/>
    <property type="match status" value="1"/>
</dbReference>
<sequence>MCRSWRAPTSILDQDLYKFCMQQALLEHYPDVGVEYVFINRDPTTKLNQQAVDWLKSRIAAFASLVPQPDEIAYLKSACPYLSSAYLDFLDRLPVVCTLNSHGDLEMRITGKWSEVILYEVPLLSLVSEAYFKFVDTDWSFGTRRRRDFRTQDTVMAGLAQVPKALPGMVTGSSNMYLARKYNVPPVGTVGHEWTMGIAGARGHAFFANFDRSLATLYNGVRHDSGDPFKFIESVHAHYTSLEIDPKTKVIVFSDGLDPDAAIKIKTHCEKFGLNCSFGIGTNFTNDYMKLSNPEQKSKAVNIVIKLFRCNDKYCVKLSDVKTKHTGDLKEVQRAQSELSLSGMLE</sequence>
<evidence type="ECO:0000256" key="4">
    <source>
        <dbReference type="ARBA" id="ARBA00022553"/>
    </source>
</evidence>
<reference evidence="10 11" key="1">
    <citation type="submission" date="2016-07" db="EMBL/GenBank/DDBJ databases">
        <title>Pervasive Adenine N6-methylation of Active Genes in Fungi.</title>
        <authorList>
            <consortium name="DOE Joint Genome Institute"/>
            <person name="Mondo S.J."/>
            <person name="Dannebaum R.O."/>
            <person name="Kuo R.C."/>
            <person name="Labutti K."/>
            <person name="Haridas S."/>
            <person name="Kuo A."/>
            <person name="Salamov A."/>
            <person name="Ahrendt S.R."/>
            <person name="Lipzen A."/>
            <person name="Sullivan W."/>
            <person name="Andreopoulos W.B."/>
            <person name="Clum A."/>
            <person name="Lindquist E."/>
            <person name="Daum C."/>
            <person name="Ramamoorthy G.K."/>
            <person name="Gryganskyi A."/>
            <person name="Culley D."/>
            <person name="Magnuson J.K."/>
            <person name="James T.Y."/>
            <person name="O'Malley M.A."/>
            <person name="Stajich J.E."/>
            <person name="Spatafora J.W."/>
            <person name="Visel A."/>
            <person name="Grigoriev I.V."/>
        </authorList>
    </citation>
    <scope>NUCLEOTIDE SEQUENCE [LARGE SCALE GENOMIC DNA]</scope>
    <source>
        <strain evidence="10 11">ATCC 12442</strain>
    </source>
</reference>
<evidence type="ECO:0000259" key="8">
    <source>
        <dbReference type="Pfam" id="PF04095"/>
    </source>
</evidence>